<dbReference type="InterPro" id="IPR001128">
    <property type="entry name" value="Cyt_P450"/>
</dbReference>
<dbReference type="Pfam" id="PF00067">
    <property type="entry name" value="p450"/>
    <property type="match status" value="1"/>
</dbReference>
<comment type="caution">
    <text evidence="15">The sequence shown here is derived from an EMBL/GenBank/DDBJ whole genome shotgun (WGS) entry which is preliminary data.</text>
</comment>
<evidence type="ECO:0000256" key="3">
    <source>
        <dbReference type="ARBA" id="ARBA00004406"/>
    </source>
</evidence>
<evidence type="ECO:0000256" key="12">
    <source>
        <dbReference type="ARBA" id="ARBA00023136"/>
    </source>
</evidence>
<dbReference type="PRINTS" id="PR00385">
    <property type="entry name" value="P450"/>
</dbReference>
<evidence type="ECO:0000256" key="14">
    <source>
        <dbReference type="SAM" id="Phobius"/>
    </source>
</evidence>
<organism evidence="15 16">
    <name type="scientific">Engystomops pustulosus</name>
    <name type="common">Tungara frog</name>
    <name type="synonym">Physalaemus pustulosus</name>
    <dbReference type="NCBI Taxonomy" id="76066"/>
    <lineage>
        <taxon>Eukaryota</taxon>
        <taxon>Metazoa</taxon>
        <taxon>Chordata</taxon>
        <taxon>Craniata</taxon>
        <taxon>Vertebrata</taxon>
        <taxon>Euteleostomi</taxon>
        <taxon>Amphibia</taxon>
        <taxon>Batrachia</taxon>
        <taxon>Anura</taxon>
        <taxon>Neobatrachia</taxon>
        <taxon>Hyloidea</taxon>
        <taxon>Leptodactylidae</taxon>
        <taxon>Leiuperinae</taxon>
        <taxon>Engystomops</taxon>
    </lineage>
</organism>
<evidence type="ECO:0000256" key="8">
    <source>
        <dbReference type="ARBA" id="ARBA00022848"/>
    </source>
</evidence>
<feature type="transmembrane region" description="Helical" evidence="14">
    <location>
        <begin position="297"/>
        <end position="317"/>
    </location>
</feature>
<dbReference type="PRINTS" id="PR01684">
    <property type="entry name" value="EP450ICYP2A"/>
</dbReference>
<dbReference type="SUPFAM" id="SSF48264">
    <property type="entry name" value="Cytochrome P450"/>
    <property type="match status" value="1"/>
</dbReference>
<keyword evidence="14" id="KW-0812">Transmembrane</keyword>
<reference evidence="15" key="1">
    <citation type="thesis" date="2020" institute="ProQuest LLC" country="789 East Eisenhower Parkway, Ann Arbor, MI, USA">
        <title>Comparative Genomics and Chromosome Evolution.</title>
        <authorList>
            <person name="Mudd A.B."/>
        </authorList>
    </citation>
    <scope>NUCLEOTIDE SEQUENCE</scope>
    <source>
        <strain evidence="15">237g6f4</strain>
        <tissue evidence="15">Blood</tissue>
    </source>
</reference>
<comment type="similarity">
    <text evidence="4">Belongs to the cytochrome P450 family.</text>
</comment>
<evidence type="ECO:0000313" key="15">
    <source>
        <dbReference type="EMBL" id="KAG8552924.1"/>
    </source>
</evidence>
<comment type="cofactor">
    <cofactor evidence="1 13">
        <name>heme</name>
        <dbReference type="ChEBI" id="CHEBI:30413"/>
    </cofactor>
</comment>
<keyword evidence="9" id="KW-0560">Oxidoreductase</keyword>
<dbReference type="InterPro" id="IPR002401">
    <property type="entry name" value="Cyt_P450_E_grp-I"/>
</dbReference>
<comment type="subcellular location">
    <subcellularLocation>
        <location evidence="3">Endoplasmic reticulum membrane</location>
        <topology evidence="3">Peripheral membrane protein</topology>
    </subcellularLocation>
    <subcellularLocation>
        <location evidence="2">Microsome membrane</location>
        <topology evidence="2">Peripheral membrane protein</topology>
    </subcellularLocation>
</comment>
<dbReference type="Gene3D" id="1.10.630.10">
    <property type="entry name" value="Cytochrome P450"/>
    <property type="match status" value="1"/>
</dbReference>
<evidence type="ECO:0000256" key="9">
    <source>
        <dbReference type="ARBA" id="ARBA00023002"/>
    </source>
</evidence>
<evidence type="ECO:0000256" key="2">
    <source>
        <dbReference type="ARBA" id="ARBA00004174"/>
    </source>
</evidence>
<dbReference type="Proteomes" id="UP000824782">
    <property type="component" value="Unassembled WGS sequence"/>
</dbReference>
<dbReference type="GO" id="GO:0019373">
    <property type="term" value="P:epoxygenase P450 pathway"/>
    <property type="evidence" value="ECO:0007669"/>
    <property type="project" value="TreeGrafter"/>
</dbReference>
<feature type="transmembrane region" description="Helical" evidence="14">
    <location>
        <begin position="6"/>
        <end position="23"/>
    </location>
</feature>
<dbReference type="AlphaFoldDB" id="A0AAV6ZUC9"/>
<dbReference type="FunFam" id="1.10.630.10:FF:000238">
    <property type="entry name" value="Cytochrome P450 2A6"/>
    <property type="match status" value="1"/>
</dbReference>
<evidence type="ECO:0000256" key="10">
    <source>
        <dbReference type="ARBA" id="ARBA00023004"/>
    </source>
</evidence>
<feature type="binding site" description="axial binding residue" evidence="13">
    <location>
        <position position="438"/>
    </location>
    <ligand>
        <name>heme</name>
        <dbReference type="ChEBI" id="CHEBI:30413"/>
    </ligand>
    <ligandPart>
        <name>Fe</name>
        <dbReference type="ChEBI" id="CHEBI:18248"/>
    </ligandPart>
</feature>
<evidence type="ECO:0000256" key="5">
    <source>
        <dbReference type="ARBA" id="ARBA00022617"/>
    </source>
</evidence>
<evidence type="ECO:0000256" key="4">
    <source>
        <dbReference type="ARBA" id="ARBA00010617"/>
    </source>
</evidence>
<gene>
    <name evidence="15" type="ORF">GDO81_003161</name>
</gene>
<dbReference type="PANTHER" id="PTHR24300:SF153">
    <property type="entry name" value="CYTOCHROME P450 2G1-LIKE-RELATED"/>
    <property type="match status" value="1"/>
</dbReference>
<keyword evidence="14" id="KW-1133">Transmembrane helix</keyword>
<keyword evidence="12 14" id="KW-0472">Membrane</keyword>
<dbReference type="GO" id="GO:0016712">
    <property type="term" value="F:oxidoreductase activity, acting on paired donors, with incorporation or reduction of molecular oxygen, reduced flavin or flavoprotein as one donor, and incorporation of one atom of oxygen"/>
    <property type="evidence" value="ECO:0007669"/>
    <property type="project" value="InterPro"/>
</dbReference>
<evidence type="ECO:0000256" key="13">
    <source>
        <dbReference type="PIRSR" id="PIRSR602401-1"/>
    </source>
</evidence>
<dbReference type="InterPro" id="IPR050182">
    <property type="entry name" value="Cytochrome_P450_fam2"/>
</dbReference>
<keyword evidence="10 13" id="KW-0408">Iron</keyword>
<keyword evidence="7" id="KW-0256">Endoplasmic reticulum</keyword>
<evidence type="ECO:0000313" key="16">
    <source>
        <dbReference type="Proteomes" id="UP000824782"/>
    </source>
</evidence>
<dbReference type="GO" id="GO:0005506">
    <property type="term" value="F:iron ion binding"/>
    <property type="evidence" value="ECO:0007669"/>
    <property type="project" value="InterPro"/>
</dbReference>
<dbReference type="GO" id="GO:0005789">
    <property type="term" value="C:endoplasmic reticulum membrane"/>
    <property type="evidence" value="ECO:0007669"/>
    <property type="project" value="UniProtKB-SubCell"/>
</dbReference>
<dbReference type="GO" id="GO:0020037">
    <property type="term" value="F:heme binding"/>
    <property type="evidence" value="ECO:0007669"/>
    <property type="project" value="InterPro"/>
</dbReference>
<keyword evidence="16" id="KW-1185">Reference proteome</keyword>
<name>A0AAV6ZUC9_ENGPU</name>
<dbReference type="EMBL" id="WNYA01000010">
    <property type="protein sequence ID" value="KAG8552924.1"/>
    <property type="molecule type" value="Genomic_DNA"/>
</dbReference>
<sequence>MDLPDTTFLLTFLISFFILYLTLKSFRGHRKLPPGPTPLPLLGNALDIGKDFVNSLVKLSEKYGEVYTVYMGSRPVVIVTGYNLVKEIYFDKGDEFLNRGGMPIWDDYYKNHGLVFTNNMERWRELRRFSLSTLRDFGFGKRTTEDLIQEEIPHLIEVFKKSKQSFIDPRQAISRALCNVLLSMLFGNRCEYEDKDIATVLSCIYEAFKTASSPWGQIYEMFPGVMRYIPGPHQRFFKSFQKMEQYVRERVKINKKSLDPNNPRDFVDAFLIKMEKEKVNPNSEYTMKNLMASTIQIFFAGVATVSTTTTYSLLMLLKSPEVLEKVHKEIDQVIGRNRNPILQDRNHMPYTDAVIHELQRFTDLAPIGGPRKTTKEVVLKGYTLPKNMDVIPMLTTVLKDPTCFKYPKEFNPENFLNAKGEFQRNPAFMPLAAGKRVCIGESLVGIELFLFLVAILQNFDLKSPVPLEELDITPIVSGLGNFPKPYKVAFIPRL</sequence>
<keyword evidence="5 13" id="KW-0349">Heme</keyword>
<evidence type="ECO:0008006" key="17">
    <source>
        <dbReference type="Google" id="ProtNLM"/>
    </source>
</evidence>
<evidence type="ECO:0000256" key="6">
    <source>
        <dbReference type="ARBA" id="ARBA00022723"/>
    </source>
</evidence>
<accession>A0AAV6ZUC9</accession>
<dbReference type="PANTHER" id="PTHR24300">
    <property type="entry name" value="CYTOCHROME P450 508A4-RELATED"/>
    <property type="match status" value="1"/>
</dbReference>
<evidence type="ECO:0000256" key="7">
    <source>
        <dbReference type="ARBA" id="ARBA00022824"/>
    </source>
</evidence>
<protein>
    <recommendedName>
        <fullName evidence="17">Cytochrome P450</fullName>
    </recommendedName>
</protein>
<evidence type="ECO:0000256" key="1">
    <source>
        <dbReference type="ARBA" id="ARBA00001971"/>
    </source>
</evidence>
<dbReference type="GO" id="GO:0008392">
    <property type="term" value="F:arachidonate epoxygenase activity"/>
    <property type="evidence" value="ECO:0007669"/>
    <property type="project" value="TreeGrafter"/>
</dbReference>
<dbReference type="InterPro" id="IPR008067">
    <property type="entry name" value="Cyt_P450_E_grp-I_CYP2A-like"/>
</dbReference>
<evidence type="ECO:0000256" key="11">
    <source>
        <dbReference type="ARBA" id="ARBA00023033"/>
    </source>
</evidence>
<keyword evidence="6 13" id="KW-0479">Metal-binding</keyword>
<dbReference type="InterPro" id="IPR036396">
    <property type="entry name" value="Cyt_P450_sf"/>
</dbReference>
<dbReference type="PRINTS" id="PR00463">
    <property type="entry name" value="EP450I"/>
</dbReference>
<keyword evidence="11" id="KW-0503">Monooxygenase</keyword>
<proteinExistence type="inferred from homology"/>
<keyword evidence="8" id="KW-0492">Microsome</keyword>
<dbReference type="GO" id="GO:0006805">
    <property type="term" value="P:xenobiotic metabolic process"/>
    <property type="evidence" value="ECO:0007669"/>
    <property type="project" value="TreeGrafter"/>
</dbReference>